<dbReference type="InterPro" id="IPR040495">
    <property type="entry name" value="HU-CCDC81_bac_1"/>
</dbReference>
<dbReference type="Gene3D" id="3.30.70.1070">
    <property type="entry name" value="Sporulation related repeat"/>
    <property type="match status" value="1"/>
</dbReference>
<feature type="domain" description="SPOR" evidence="1">
    <location>
        <begin position="275"/>
        <end position="352"/>
    </location>
</feature>
<dbReference type="Pfam" id="PF05036">
    <property type="entry name" value="SPOR"/>
    <property type="match status" value="1"/>
</dbReference>
<dbReference type="EMBL" id="VUNG01000002">
    <property type="protein sequence ID" value="MST83318.1"/>
    <property type="molecule type" value="Genomic_DNA"/>
</dbReference>
<dbReference type="PROSITE" id="PS51724">
    <property type="entry name" value="SPOR"/>
    <property type="match status" value="1"/>
</dbReference>
<gene>
    <name evidence="2" type="ORF">FYJ73_01225</name>
</gene>
<evidence type="ECO:0000313" key="2">
    <source>
        <dbReference type="EMBL" id="MST83318.1"/>
    </source>
</evidence>
<reference evidence="2 3" key="1">
    <citation type="submission" date="2019-08" db="EMBL/GenBank/DDBJ databases">
        <title>In-depth cultivation of the pig gut microbiome towards novel bacterial diversity and tailored functional studies.</title>
        <authorList>
            <person name="Wylensek D."/>
            <person name="Hitch T.C.A."/>
            <person name="Clavel T."/>
        </authorList>
    </citation>
    <scope>NUCLEOTIDE SEQUENCE [LARGE SCALE GENOMIC DNA]</scope>
    <source>
        <strain evidence="2 3">LKV-178-WT-2A</strain>
    </source>
</reference>
<proteinExistence type="predicted"/>
<dbReference type="InterPro" id="IPR007730">
    <property type="entry name" value="SPOR-like_dom"/>
</dbReference>
<accession>A0A7K0KBW8</accession>
<evidence type="ECO:0000313" key="3">
    <source>
        <dbReference type="Proteomes" id="UP000438914"/>
    </source>
</evidence>
<dbReference type="InterPro" id="IPR041268">
    <property type="entry name" value="HU-CCDC81_bac_2"/>
</dbReference>
<sequence>MAFFLNFANVIELSRHIEILLLDNDCVIVPGFGGFMAHYVSAIYDPTDGTFLPPKRTVGFNPKLTINDSLLTQSYVEAYDISYPDACKRIEEEVRELKGHLENEGYFELTDIGTIRVNSDGHYEFSPCEAGILTPSLYGLGSFEMKALGPTVKESGEEEIVAKAAVVMPKIQSADSENAVTDKSDKRDVRLIALWRNVAVACIALIVFLLLPTRLSNGQGVIESRVNTDLLQPVLPQQKTFGEKTVGETVRKANVKALIQKAKQDSAVRKFQTGQTVGTGYTIVLASQVSKANAETYVQKLHKRGLDSAKVLMLRGRRRVVYGMYSSAHTAQKIRNKLADYDEFAQGWVMEVKQ</sequence>
<name>A0A7K0KBW8_9BACT</name>
<dbReference type="Proteomes" id="UP000438914">
    <property type="component" value="Unassembled WGS sequence"/>
</dbReference>
<organism evidence="2 3">
    <name type="scientific">Hallella mizrahii</name>
    <dbReference type="NCBI Taxonomy" id="2606637"/>
    <lineage>
        <taxon>Bacteria</taxon>
        <taxon>Pseudomonadati</taxon>
        <taxon>Bacteroidota</taxon>
        <taxon>Bacteroidia</taxon>
        <taxon>Bacteroidales</taxon>
        <taxon>Prevotellaceae</taxon>
        <taxon>Hallella</taxon>
    </lineage>
</organism>
<dbReference type="AlphaFoldDB" id="A0A7K0KBW8"/>
<dbReference type="GO" id="GO:0042834">
    <property type="term" value="F:peptidoglycan binding"/>
    <property type="evidence" value="ECO:0007669"/>
    <property type="project" value="InterPro"/>
</dbReference>
<dbReference type="InterPro" id="IPR036680">
    <property type="entry name" value="SPOR-like_sf"/>
</dbReference>
<dbReference type="Pfam" id="PF18175">
    <property type="entry name" value="HU-CCDC81_bac_2"/>
    <property type="match status" value="1"/>
</dbReference>
<dbReference type="SUPFAM" id="SSF110997">
    <property type="entry name" value="Sporulation related repeat"/>
    <property type="match status" value="1"/>
</dbReference>
<keyword evidence="3" id="KW-1185">Reference proteome</keyword>
<comment type="caution">
    <text evidence="2">The sequence shown here is derived from an EMBL/GenBank/DDBJ whole genome shotgun (WGS) entry which is preliminary data.</text>
</comment>
<protein>
    <submittedName>
        <fullName evidence="2">SPOR domain-containing protein</fullName>
    </submittedName>
</protein>
<evidence type="ECO:0000259" key="1">
    <source>
        <dbReference type="PROSITE" id="PS51724"/>
    </source>
</evidence>
<dbReference type="Pfam" id="PF18174">
    <property type="entry name" value="HU-CCDC81_bac_1"/>
    <property type="match status" value="1"/>
</dbReference>